<evidence type="ECO:0000313" key="2">
    <source>
        <dbReference type="Proteomes" id="UP001372338"/>
    </source>
</evidence>
<organism evidence="1 2">
    <name type="scientific">Crotalaria pallida</name>
    <name type="common">Smooth rattlebox</name>
    <name type="synonym">Crotalaria striata</name>
    <dbReference type="NCBI Taxonomy" id="3830"/>
    <lineage>
        <taxon>Eukaryota</taxon>
        <taxon>Viridiplantae</taxon>
        <taxon>Streptophyta</taxon>
        <taxon>Embryophyta</taxon>
        <taxon>Tracheophyta</taxon>
        <taxon>Spermatophyta</taxon>
        <taxon>Magnoliopsida</taxon>
        <taxon>eudicotyledons</taxon>
        <taxon>Gunneridae</taxon>
        <taxon>Pentapetalae</taxon>
        <taxon>rosids</taxon>
        <taxon>fabids</taxon>
        <taxon>Fabales</taxon>
        <taxon>Fabaceae</taxon>
        <taxon>Papilionoideae</taxon>
        <taxon>50 kb inversion clade</taxon>
        <taxon>genistoids sensu lato</taxon>
        <taxon>core genistoids</taxon>
        <taxon>Crotalarieae</taxon>
        <taxon>Crotalaria</taxon>
    </lineage>
</organism>
<comment type="caution">
    <text evidence="1">The sequence shown here is derived from an EMBL/GenBank/DDBJ whole genome shotgun (WGS) entry which is preliminary data.</text>
</comment>
<reference evidence="1 2" key="1">
    <citation type="submission" date="2024-01" db="EMBL/GenBank/DDBJ databases">
        <title>The genomes of 5 underutilized Papilionoideae crops provide insights into root nodulation and disease resistanc.</title>
        <authorList>
            <person name="Yuan L."/>
        </authorList>
    </citation>
    <scope>NUCLEOTIDE SEQUENCE [LARGE SCALE GENOMIC DNA]</scope>
    <source>
        <strain evidence="1">ZHUSHIDOU_FW_LH</strain>
        <tissue evidence="1">Leaf</tissue>
    </source>
</reference>
<dbReference type="AlphaFoldDB" id="A0AAN9F064"/>
<dbReference type="Proteomes" id="UP001372338">
    <property type="component" value="Unassembled WGS sequence"/>
</dbReference>
<gene>
    <name evidence="1" type="ORF">RIF29_19095</name>
</gene>
<sequence length="258" mass="29708">MLQQHQFGGRKSFAMNHDILKDVLTFHHKSRERDNLERNDDNYVDVDESSLGSLIQGDRQEKLIMSFLRFARNCACHITSLSASAIEKLLEENWPNLLCAVYDLNLISSTSIIYNKHRMCHNNIANDRDAIVLSKSGGKLGAIKGCQGRCFNHVGRDLIDLRNVVSRHLNLGSSNPNKFLQFLGDLRYENRYFAPATPFRLLAGHPIWMSPAARMHMRYAFYNKVKRLPTIDQRNFRKGCRSRVMLQLLQFGGWKSLP</sequence>
<proteinExistence type="predicted"/>
<keyword evidence="2" id="KW-1185">Reference proteome</keyword>
<evidence type="ECO:0000313" key="1">
    <source>
        <dbReference type="EMBL" id="KAK7266451.1"/>
    </source>
</evidence>
<dbReference type="EMBL" id="JAYWIO010000004">
    <property type="protein sequence ID" value="KAK7266451.1"/>
    <property type="molecule type" value="Genomic_DNA"/>
</dbReference>
<accession>A0AAN9F064</accession>
<name>A0AAN9F064_CROPI</name>
<protein>
    <submittedName>
        <fullName evidence="1">Uncharacterized protein</fullName>
    </submittedName>
</protein>